<feature type="domain" description="Smr" evidence="2">
    <location>
        <begin position="358"/>
        <end position="443"/>
    </location>
</feature>
<dbReference type="InterPro" id="IPR052772">
    <property type="entry name" value="Endo/PolyKinase_Domain-Protein"/>
</dbReference>
<protein>
    <recommendedName>
        <fullName evidence="2">Smr domain-containing protein</fullName>
    </recommendedName>
</protein>
<proteinExistence type="predicted"/>
<reference evidence="3 4" key="1">
    <citation type="submission" date="2016-10" db="EMBL/GenBank/DDBJ databases">
        <title>Draft genome sequence of Coniochaeta ligniaria NRRL30616, a lignocellulolytic fungus for bioabatement of inhibitors in plant biomass hydrolysates.</title>
        <authorList>
            <consortium name="DOE Joint Genome Institute"/>
            <person name="Jimenez D.J."/>
            <person name="Hector R.E."/>
            <person name="Riley R."/>
            <person name="Sun H."/>
            <person name="Grigoriev I.V."/>
            <person name="Van Elsas J.D."/>
            <person name="Nichols N.N."/>
        </authorList>
    </citation>
    <scope>NUCLEOTIDE SEQUENCE [LARGE SCALE GENOMIC DNA]</scope>
    <source>
        <strain evidence="3 4">NRRL 30616</strain>
    </source>
</reference>
<dbReference type="PROSITE" id="PS50828">
    <property type="entry name" value="SMR"/>
    <property type="match status" value="1"/>
</dbReference>
<feature type="region of interest" description="Disordered" evidence="1">
    <location>
        <begin position="228"/>
        <end position="301"/>
    </location>
</feature>
<dbReference type="EMBL" id="KV875102">
    <property type="protein sequence ID" value="OIW25220.1"/>
    <property type="molecule type" value="Genomic_DNA"/>
</dbReference>
<dbReference type="SMART" id="SM00463">
    <property type="entry name" value="SMR"/>
    <property type="match status" value="1"/>
</dbReference>
<evidence type="ECO:0000313" key="3">
    <source>
        <dbReference type="EMBL" id="OIW25220.1"/>
    </source>
</evidence>
<dbReference type="GO" id="GO:0004519">
    <property type="term" value="F:endonuclease activity"/>
    <property type="evidence" value="ECO:0007669"/>
    <property type="project" value="TreeGrafter"/>
</dbReference>
<dbReference type="CDD" id="cd14279">
    <property type="entry name" value="CUE"/>
    <property type="match status" value="1"/>
</dbReference>
<evidence type="ECO:0000313" key="4">
    <source>
        <dbReference type="Proteomes" id="UP000182658"/>
    </source>
</evidence>
<feature type="region of interest" description="Disordered" evidence="1">
    <location>
        <begin position="181"/>
        <end position="213"/>
    </location>
</feature>
<dbReference type="GO" id="GO:0005634">
    <property type="term" value="C:nucleus"/>
    <property type="evidence" value="ECO:0007669"/>
    <property type="project" value="TreeGrafter"/>
</dbReference>
<dbReference type="Proteomes" id="UP000182658">
    <property type="component" value="Unassembled WGS sequence"/>
</dbReference>
<dbReference type="PANTHER" id="PTHR46535:SF1">
    <property type="entry name" value="NEDD4-BINDING PROTEIN 2"/>
    <property type="match status" value="1"/>
</dbReference>
<organism evidence="3 4">
    <name type="scientific">Coniochaeta ligniaria NRRL 30616</name>
    <dbReference type="NCBI Taxonomy" id="1408157"/>
    <lineage>
        <taxon>Eukaryota</taxon>
        <taxon>Fungi</taxon>
        <taxon>Dikarya</taxon>
        <taxon>Ascomycota</taxon>
        <taxon>Pezizomycotina</taxon>
        <taxon>Sordariomycetes</taxon>
        <taxon>Sordariomycetidae</taxon>
        <taxon>Coniochaetales</taxon>
        <taxon>Coniochaetaceae</taxon>
        <taxon>Coniochaeta</taxon>
    </lineage>
</organism>
<name>A0A1J7J7R9_9PEZI</name>
<evidence type="ECO:0000256" key="1">
    <source>
        <dbReference type="SAM" id="MobiDB-lite"/>
    </source>
</evidence>
<dbReference type="Gene3D" id="3.30.1370.110">
    <property type="match status" value="1"/>
</dbReference>
<dbReference type="SUPFAM" id="SSF160443">
    <property type="entry name" value="SMR domain-like"/>
    <property type="match status" value="1"/>
</dbReference>
<sequence length="443" mass="48715">MANVEHRNGGATAVGSRMDQLIDEFKTRLDEALIQALASDYDLDRSYEDVRSQLSQLAETAQAEEATGFDPSGLGHLSDSDIGPFGGDDVTPESHLSTEFTSISESSDGFDTPCFTYQTELSEEEKIANLRMIFGNFPDHTLKFELKGAGGNLEKAFEALLTRQYLEENGELPKGVDGFYIADENSRPGKYTRKREHKPGREQLPVKYANPPRLDADGLVESLSATTIHATRIPQPHAREQRDAGKASQHPLTERPNASPSHLPLAVKASGAGPHGWQTVSTKKKTTKSGNTDIPPVPGATGSYYAETAAALRRKGPLYRQAAVLYEERDREEKRIRRGGSFADYEKIVAGQSDLYKTDLHGVPVLEGVKIAKHRVQGWWNRLSEGEREHRGAVTGITVITGVGHHSNVRGDSQLRRAVGAMLKNDGWKFETLTGQFHVTGRL</sequence>
<dbReference type="PANTHER" id="PTHR46535">
    <property type="entry name" value="NEDD4-BINDING PROTEIN 2"/>
    <property type="match status" value="1"/>
</dbReference>
<dbReference type="InParanoid" id="A0A1J7J7R9"/>
<evidence type="ECO:0000259" key="2">
    <source>
        <dbReference type="PROSITE" id="PS50828"/>
    </source>
</evidence>
<dbReference type="InterPro" id="IPR036063">
    <property type="entry name" value="Smr_dom_sf"/>
</dbReference>
<dbReference type="OrthoDB" id="4080456at2759"/>
<accession>A0A1J7J7R9</accession>
<dbReference type="AlphaFoldDB" id="A0A1J7J7R9"/>
<dbReference type="STRING" id="1408157.A0A1J7J7R9"/>
<gene>
    <name evidence="3" type="ORF">CONLIGDRAFT_636300</name>
</gene>
<keyword evidence="4" id="KW-1185">Reference proteome</keyword>
<dbReference type="InterPro" id="IPR002625">
    <property type="entry name" value="Smr_dom"/>
</dbReference>